<dbReference type="SUPFAM" id="SSF48113">
    <property type="entry name" value="Heme-dependent peroxidases"/>
    <property type="match status" value="1"/>
</dbReference>
<evidence type="ECO:0000256" key="8">
    <source>
        <dbReference type="ARBA" id="ARBA00023004"/>
    </source>
</evidence>
<dbReference type="EMBL" id="SPHZ02000009">
    <property type="protein sequence ID" value="KAF0900048.1"/>
    <property type="molecule type" value="Genomic_DNA"/>
</dbReference>
<evidence type="ECO:0000256" key="6">
    <source>
        <dbReference type="ARBA" id="ARBA00022837"/>
    </source>
</evidence>
<sequence>MPAGVAAGLSAEYYKATCPRLESIVRYEVSRKINETVVTIPAVLRLFFHDCLVTLWNWNHYLSSLNPEATPFPTVQSCNLLLLSSGSFGALWLYTVLTPSSSLAIFSLK</sequence>
<evidence type="ECO:0000256" key="3">
    <source>
        <dbReference type="ARBA" id="ARBA00022559"/>
    </source>
</evidence>
<dbReference type="PROSITE" id="PS50873">
    <property type="entry name" value="PEROXIDASE_4"/>
    <property type="match status" value="1"/>
</dbReference>
<dbReference type="Proteomes" id="UP000479710">
    <property type="component" value="Unassembled WGS sequence"/>
</dbReference>
<evidence type="ECO:0000313" key="14">
    <source>
        <dbReference type="EMBL" id="KAF0900048.1"/>
    </source>
</evidence>
<evidence type="ECO:0000256" key="2">
    <source>
        <dbReference type="ARBA" id="ARBA00001970"/>
    </source>
</evidence>
<evidence type="ECO:0000256" key="7">
    <source>
        <dbReference type="ARBA" id="ARBA00023002"/>
    </source>
</evidence>
<evidence type="ECO:0000259" key="13">
    <source>
        <dbReference type="PROSITE" id="PS50873"/>
    </source>
</evidence>
<keyword evidence="5 11" id="KW-0479">Metal-binding</keyword>
<dbReference type="GO" id="GO:0140825">
    <property type="term" value="F:lactoperoxidase activity"/>
    <property type="evidence" value="ECO:0007669"/>
    <property type="project" value="UniProtKB-EC"/>
</dbReference>
<dbReference type="Gene3D" id="1.10.520.10">
    <property type="match status" value="1"/>
</dbReference>
<keyword evidence="6 11" id="KW-0106">Calcium</keyword>
<name>A0A6G1CHS0_9ORYZ</name>
<evidence type="ECO:0000313" key="15">
    <source>
        <dbReference type="Proteomes" id="UP000479710"/>
    </source>
</evidence>
<comment type="cofactor">
    <cofactor evidence="11">
        <name>Ca(2+)</name>
        <dbReference type="ChEBI" id="CHEBI:29108"/>
    </cofactor>
    <text evidence="11">Binds 2 calcium ions per subunit.</text>
</comment>
<dbReference type="InterPro" id="IPR010255">
    <property type="entry name" value="Haem_peroxidase_sf"/>
</dbReference>
<gene>
    <name evidence="14" type="ORF">E2562_026279</name>
</gene>
<keyword evidence="7" id="KW-0560">Oxidoreductase</keyword>
<accession>A0A6G1CHS0</accession>
<dbReference type="InterPro" id="IPR002016">
    <property type="entry name" value="Haem_peroxidase"/>
</dbReference>
<keyword evidence="15" id="KW-1185">Reference proteome</keyword>
<comment type="cofactor">
    <cofactor evidence="2">
        <name>heme b</name>
        <dbReference type="ChEBI" id="CHEBI:60344"/>
    </cofactor>
</comment>
<evidence type="ECO:0000256" key="10">
    <source>
        <dbReference type="PIRSR" id="PIRSR600823-1"/>
    </source>
</evidence>
<dbReference type="GO" id="GO:0046872">
    <property type="term" value="F:metal ion binding"/>
    <property type="evidence" value="ECO:0007669"/>
    <property type="project" value="UniProtKB-KW"/>
</dbReference>
<dbReference type="PANTHER" id="PTHR31517:SF35">
    <property type="entry name" value="PEROXIDASE"/>
    <property type="match status" value="1"/>
</dbReference>
<proteinExistence type="predicted"/>
<evidence type="ECO:0000256" key="9">
    <source>
        <dbReference type="ARBA" id="ARBA00023324"/>
    </source>
</evidence>
<comment type="caution">
    <text evidence="14">The sequence shown here is derived from an EMBL/GenBank/DDBJ whole genome shotgun (WGS) entry which is preliminary data.</text>
</comment>
<dbReference type="PANTHER" id="PTHR31517">
    <property type="match status" value="1"/>
</dbReference>
<organism evidence="14 15">
    <name type="scientific">Oryza meyeriana var. granulata</name>
    <dbReference type="NCBI Taxonomy" id="110450"/>
    <lineage>
        <taxon>Eukaryota</taxon>
        <taxon>Viridiplantae</taxon>
        <taxon>Streptophyta</taxon>
        <taxon>Embryophyta</taxon>
        <taxon>Tracheophyta</taxon>
        <taxon>Spermatophyta</taxon>
        <taxon>Magnoliopsida</taxon>
        <taxon>Liliopsida</taxon>
        <taxon>Poales</taxon>
        <taxon>Poaceae</taxon>
        <taxon>BOP clade</taxon>
        <taxon>Oryzoideae</taxon>
        <taxon>Oryzeae</taxon>
        <taxon>Oryzinae</taxon>
        <taxon>Oryza</taxon>
        <taxon>Oryza meyeriana</taxon>
    </lineage>
</organism>
<dbReference type="AlphaFoldDB" id="A0A6G1CHS0"/>
<evidence type="ECO:0000256" key="4">
    <source>
        <dbReference type="ARBA" id="ARBA00022617"/>
    </source>
</evidence>
<dbReference type="GO" id="GO:0020037">
    <property type="term" value="F:heme binding"/>
    <property type="evidence" value="ECO:0007669"/>
    <property type="project" value="InterPro"/>
</dbReference>
<keyword evidence="9" id="KW-0376">Hydrogen peroxide</keyword>
<keyword evidence="3" id="KW-0575">Peroxidase</keyword>
<feature type="site" description="Transition state stabilizer" evidence="12">
    <location>
        <position position="45"/>
    </location>
</feature>
<evidence type="ECO:0000256" key="11">
    <source>
        <dbReference type="PIRSR" id="PIRSR600823-3"/>
    </source>
</evidence>
<feature type="binding site" evidence="11">
    <location>
        <position position="53"/>
    </location>
    <ligand>
        <name>Ca(2+)</name>
        <dbReference type="ChEBI" id="CHEBI:29108"/>
        <label>1</label>
    </ligand>
</feature>
<comment type="catalytic activity">
    <reaction evidence="1">
        <text>2 a phenolic donor + H2O2 = 2 a phenolic radical donor + 2 H2O</text>
        <dbReference type="Rhea" id="RHEA:56136"/>
        <dbReference type="ChEBI" id="CHEBI:15377"/>
        <dbReference type="ChEBI" id="CHEBI:16240"/>
        <dbReference type="ChEBI" id="CHEBI:139520"/>
        <dbReference type="ChEBI" id="CHEBI:139521"/>
        <dbReference type="EC" id="1.11.1.7"/>
    </reaction>
</comment>
<evidence type="ECO:0000256" key="1">
    <source>
        <dbReference type="ARBA" id="ARBA00000189"/>
    </source>
</evidence>
<dbReference type="InterPro" id="IPR000823">
    <property type="entry name" value="Peroxidase_pln"/>
</dbReference>
<dbReference type="GO" id="GO:0006979">
    <property type="term" value="P:response to oxidative stress"/>
    <property type="evidence" value="ECO:0007669"/>
    <property type="project" value="InterPro"/>
</dbReference>
<keyword evidence="8" id="KW-0408">Iron</keyword>
<feature type="domain" description="Plant heme peroxidase family profile" evidence="13">
    <location>
        <begin position="8"/>
        <end position="53"/>
    </location>
</feature>
<feature type="binding site" evidence="11">
    <location>
        <position position="50"/>
    </location>
    <ligand>
        <name>Ca(2+)</name>
        <dbReference type="ChEBI" id="CHEBI:29108"/>
        <label>1</label>
    </ligand>
</feature>
<keyword evidence="4" id="KW-0349">Heme</keyword>
<dbReference type="OrthoDB" id="692791at2759"/>
<feature type="active site" description="Proton acceptor" evidence="10">
    <location>
        <position position="49"/>
    </location>
</feature>
<reference evidence="14 15" key="1">
    <citation type="submission" date="2019-11" db="EMBL/GenBank/DDBJ databases">
        <title>Whole genome sequence of Oryza granulata.</title>
        <authorList>
            <person name="Li W."/>
        </authorList>
    </citation>
    <scope>NUCLEOTIDE SEQUENCE [LARGE SCALE GENOMIC DNA]</scope>
    <source>
        <strain evidence="15">cv. Menghai</strain>
        <tissue evidence="14">Leaf</tissue>
    </source>
</reference>
<dbReference type="GO" id="GO:0042744">
    <property type="term" value="P:hydrogen peroxide catabolic process"/>
    <property type="evidence" value="ECO:0007669"/>
    <property type="project" value="UniProtKB-KW"/>
</dbReference>
<evidence type="ECO:0000256" key="5">
    <source>
        <dbReference type="ARBA" id="ARBA00022723"/>
    </source>
</evidence>
<evidence type="ECO:0000256" key="12">
    <source>
        <dbReference type="PIRSR" id="PIRSR600823-4"/>
    </source>
</evidence>
<protein>
    <recommendedName>
        <fullName evidence="13">Plant heme peroxidase family profile domain-containing protein</fullName>
    </recommendedName>
</protein>